<dbReference type="Proteomes" id="UP000005496">
    <property type="component" value="Unassembled WGS sequence"/>
</dbReference>
<evidence type="ECO:0000313" key="2">
    <source>
        <dbReference type="Proteomes" id="UP000005496"/>
    </source>
</evidence>
<dbReference type="EMBL" id="ACJN02000003">
    <property type="protein sequence ID" value="EFI33714.1"/>
    <property type="molecule type" value="Genomic_DNA"/>
</dbReference>
<dbReference type="PROSITE" id="PS51257">
    <property type="entry name" value="PROKAR_LIPOPROTEIN"/>
    <property type="match status" value="1"/>
</dbReference>
<dbReference type="AlphaFoldDB" id="D6SSP8"/>
<comment type="caution">
    <text evidence="1">The sequence shown here is derived from an EMBL/GenBank/DDBJ whole genome shotgun (WGS) entry which is preliminary data.</text>
</comment>
<dbReference type="RefSeq" id="WP_008871063.1">
    <property type="nucleotide sequence ID" value="NZ_ACJN02000003.1"/>
</dbReference>
<reference evidence="1" key="1">
    <citation type="submission" date="2010-05" db="EMBL/GenBank/DDBJ databases">
        <title>The draft genome of Desulfonatronospira thiodismutans ASO3-1.</title>
        <authorList>
            <consortium name="US DOE Joint Genome Institute (JGI-PGF)"/>
            <person name="Lucas S."/>
            <person name="Copeland A."/>
            <person name="Lapidus A."/>
            <person name="Cheng J.-F."/>
            <person name="Bruce D."/>
            <person name="Goodwin L."/>
            <person name="Pitluck S."/>
            <person name="Chertkov O."/>
            <person name="Brettin T."/>
            <person name="Detter J.C."/>
            <person name="Han C."/>
            <person name="Land M.L."/>
            <person name="Hauser L."/>
            <person name="Kyrpides N."/>
            <person name="Mikhailova N."/>
            <person name="Muyzer G."/>
            <person name="Woyke T."/>
        </authorList>
    </citation>
    <scope>NUCLEOTIDE SEQUENCE [LARGE SCALE GENOMIC DNA]</scope>
    <source>
        <strain evidence="1">ASO3-1</strain>
    </source>
</reference>
<sequence>MAKTCIFVLAVILMGGVLIMGCSEAPEVPGVYQEVSENGPDAGSTIELQEDRKGTWETPRDSVSFRWSVREGEIWLHTETGGVIIGELSDSGFVIELPEAGTYVFEKTGP</sequence>
<accession>D6SSP8</accession>
<organism evidence="1 2">
    <name type="scientific">Desulfonatronospira thiodismutans ASO3-1</name>
    <dbReference type="NCBI Taxonomy" id="555779"/>
    <lineage>
        <taxon>Bacteria</taxon>
        <taxon>Pseudomonadati</taxon>
        <taxon>Thermodesulfobacteriota</taxon>
        <taxon>Desulfovibrionia</taxon>
        <taxon>Desulfovibrionales</taxon>
        <taxon>Desulfonatronovibrionaceae</taxon>
        <taxon>Desulfonatronospira</taxon>
    </lineage>
</organism>
<evidence type="ECO:0000313" key="1">
    <source>
        <dbReference type="EMBL" id="EFI33714.1"/>
    </source>
</evidence>
<name>D6SSP8_9BACT</name>
<proteinExistence type="predicted"/>
<dbReference type="OrthoDB" id="5471962at2"/>
<gene>
    <name evidence="1" type="ORF">Dthio_PD1053</name>
</gene>
<keyword evidence="2" id="KW-1185">Reference proteome</keyword>
<protein>
    <submittedName>
        <fullName evidence="1">Uncharacterized protein</fullName>
    </submittedName>
</protein>
<dbReference type="eggNOG" id="ENOG5033B8E">
    <property type="taxonomic scope" value="Bacteria"/>
</dbReference>